<feature type="non-terminal residue" evidence="9">
    <location>
        <position position="1"/>
    </location>
</feature>
<evidence type="ECO:0000256" key="6">
    <source>
        <dbReference type="SAM" id="Coils"/>
    </source>
</evidence>
<evidence type="ECO:0000256" key="2">
    <source>
        <dbReference type="ARBA" id="ARBA00022771"/>
    </source>
</evidence>
<dbReference type="EMBL" id="BTSY01000003">
    <property type="protein sequence ID" value="GMT19344.1"/>
    <property type="molecule type" value="Genomic_DNA"/>
</dbReference>
<dbReference type="Proteomes" id="UP001432322">
    <property type="component" value="Unassembled WGS sequence"/>
</dbReference>
<proteinExistence type="predicted"/>
<evidence type="ECO:0000256" key="3">
    <source>
        <dbReference type="ARBA" id="ARBA00022833"/>
    </source>
</evidence>
<keyword evidence="1" id="KW-0479">Metal-binding</keyword>
<dbReference type="SUPFAM" id="SSF57716">
    <property type="entry name" value="Glucocorticoid receptor-like (DNA-binding domain)"/>
    <property type="match status" value="1"/>
</dbReference>
<protein>
    <recommendedName>
        <fullName evidence="8">THAP-type domain-containing protein</fullName>
    </recommendedName>
</protein>
<feature type="coiled-coil region" evidence="6">
    <location>
        <begin position="91"/>
        <end position="122"/>
    </location>
</feature>
<dbReference type="PROSITE" id="PS50950">
    <property type="entry name" value="ZF_THAP"/>
    <property type="match status" value="1"/>
</dbReference>
<keyword evidence="2 5" id="KW-0863">Zinc-finger</keyword>
<dbReference type="InterPro" id="IPR006612">
    <property type="entry name" value="THAP_Znf"/>
</dbReference>
<comment type="caution">
    <text evidence="9">The sequence shown here is derived from an EMBL/GenBank/DDBJ whole genome shotgun (WGS) entry which is preliminary data.</text>
</comment>
<dbReference type="GO" id="GO:0003677">
    <property type="term" value="F:DNA binding"/>
    <property type="evidence" value="ECO:0007669"/>
    <property type="project" value="UniProtKB-UniRule"/>
</dbReference>
<keyword evidence="10" id="KW-1185">Reference proteome</keyword>
<keyword evidence="4 5" id="KW-0238">DNA-binding</keyword>
<name>A0AAV5VNK2_9BILA</name>
<feature type="domain" description="THAP-type" evidence="8">
    <location>
        <begin position="138"/>
        <end position="214"/>
    </location>
</feature>
<evidence type="ECO:0000256" key="1">
    <source>
        <dbReference type="ARBA" id="ARBA00022723"/>
    </source>
</evidence>
<dbReference type="AlphaFoldDB" id="A0AAV5VNK2"/>
<organism evidence="9 10">
    <name type="scientific">Pristionchus fissidentatus</name>
    <dbReference type="NCBI Taxonomy" id="1538716"/>
    <lineage>
        <taxon>Eukaryota</taxon>
        <taxon>Metazoa</taxon>
        <taxon>Ecdysozoa</taxon>
        <taxon>Nematoda</taxon>
        <taxon>Chromadorea</taxon>
        <taxon>Rhabditida</taxon>
        <taxon>Rhabditina</taxon>
        <taxon>Diplogasteromorpha</taxon>
        <taxon>Diplogasteroidea</taxon>
        <taxon>Neodiplogasteridae</taxon>
        <taxon>Pristionchus</taxon>
    </lineage>
</organism>
<accession>A0AAV5VNK2</accession>
<feature type="region of interest" description="Disordered" evidence="7">
    <location>
        <begin position="1"/>
        <end position="21"/>
    </location>
</feature>
<evidence type="ECO:0000313" key="9">
    <source>
        <dbReference type="EMBL" id="GMT19344.1"/>
    </source>
</evidence>
<evidence type="ECO:0000313" key="10">
    <source>
        <dbReference type="Proteomes" id="UP001432322"/>
    </source>
</evidence>
<keyword evidence="3" id="KW-0862">Zinc</keyword>
<dbReference type="GO" id="GO:0008270">
    <property type="term" value="F:zinc ion binding"/>
    <property type="evidence" value="ECO:0007669"/>
    <property type="project" value="UniProtKB-KW"/>
</dbReference>
<evidence type="ECO:0000256" key="5">
    <source>
        <dbReference type="PROSITE-ProRule" id="PRU00309"/>
    </source>
</evidence>
<evidence type="ECO:0000259" key="8">
    <source>
        <dbReference type="PROSITE" id="PS50950"/>
    </source>
</evidence>
<evidence type="ECO:0000256" key="4">
    <source>
        <dbReference type="ARBA" id="ARBA00023125"/>
    </source>
</evidence>
<reference evidence="9" key="1">
    <citation type="submission" date="2023-10" db="EMBL/GenBank/DDBJ databases">
        <title>Genome assembly of Pristionchus species.</title>
        <authorList>
            <person name="Yoshida K."/>
            <person name="Sommer R.J."/>
        </authorList>
    </citation>
    <scope>NUCLEOTIDE SEQUENCE</scope>
    <source>
        <strain evidence="9">RS5133</strain>
    </source>
</reference>
<gene>
    <name evidence="9" type="ORF">PFISCL1PPCAC_10641</name>
</gene>
<keyword evidence="6" id="KW-0175">Coiled coil</keyword>
<sequence>FSLTSIPSNDCEMSRYHQEEEEYDEDFVHDGSGQVAYHIPYHVQMQTRETKRKGNGGTRRTQQLVSNRLMHPIMKKQLNEFKTEQSDGAIVEEEGEEEEDVYEEIEEEEDEAYEIVDDQSRQPMFVQNRSDIIDKSVISSSRCLVCGRPYTDQFRLFRWPRDLQVRRKWCDDLRVIYSPSIDSSFLCAFHFSSRDFVCSADFTHIFWSNVAKPRCRNRRYESLGPLPWEKETMPRISSFVPKEGEFVIKFRHSKYKVANSTKKRHPVAIVYSISRPHEHFEFSFNRTSSVDNTKFYSCLHCRKAKTETRDKDNIRTIHLDGDRLLSRGDPLSGHHHGCNPMIVPMGEHERYDEVDERDEREERMEKRGKEEGLISNEFHGRLGGKEGMGDGERIVYVDDPTAFVSVSGAVVEVEASDGMWNTHDNNGVSAHHHNMDDLLLGGPSSSHQWVDYSKMDGMIMKESRWREEDMDEGTSDARRTISHAISKKYRIRRLPYSSSLKCPLCPHRSVSTPTLIDHLQEHESNSPQCIGCAMRLDSSLPPSIRRSRLCPMCKM</sequence>
<evidence type="ECO:0000256" key="7">
    <source>
        <dbReference type="SAM" id="MobiDB-lite"/>
    </source>
</evidence>